<evidence type="ECO:0000313" key="6">
    <source>
        <dbReference type="EMBL" id="UOG75886.1"/>
    </source>
</evidence>
<keyword evidence="2" id="KW-0378">Hydrolase</keyword>
<keyword evidence="1" id="KW-0645">Protease</keyword>
<gene>
    <name evidence="6" type="ORF">MTX78_04635</name>
</gene>
<dbReference type="Pfam" id="PF13583">
    <property type="entry name" value="Reprolysin_4"/>
    <property type="match status" value="1"/>
</dbReference>
<evidence type="ECO:0000256" key="3">
    <source>
        <dbReference type="SAM" id="SignalP"/>
    </source>
</evidence>
<feature type="signal peptide" evidence="3">
    <location>
        <begin position="1"/>
        <end position="29"/>
    </location>
</feature>
<dbReference type="Pfam" id="PF01483">
    <property type="entry name" value="P_proprotein"/>
    <property type="match status" value="1"/>
</dbReference>
<evidence type="ECO:0000256" key="1">
    <source>
        <dbReference type="ARBA" id="ARBA00022670"/>
    </source>
</evidence>
<accession>A0ABY4D0P0</accession>
<evidence type="ECO:0000256" key="2">
    <source>
        <dbReference type="ARBA" id="ARBA00022801"/>
    </source>
</evidence>
<dbReference type="CDD" id="cd00063">
    <property type="entry name" value="FN3"/>
    <property type="match status" value="1"/>
</dbReference>
<dbReference type="PROSITE" id="PS51829">
    <property type="entry name" value="P_HOMO_B"/>
    <property type="match status" value="1"/>
</dbReference>
<dbReference type="EMBL" id="CP094669">
    <property type="protein sequence ID" value="UOG75886.1"/>
    <property type="molecule type" value="Genomic_DNA"/>
</dbReference>
<dbReference type="InterPro" id="IPR013783">
    <property type="entry name" value="Ig-like_fold"/>
</dbReference>
<proteinExistence type="predicted"/>
<keyword evidence="7" id="KW-1185">Reference proteome</keyword>
<reference evidence="6 7" key="1">
    <citation type="submission" date="2022-03" db="EMBL/GenBank/DDBJ databases">
        <title>Hymenobactersp. isolated from the air.</title>
        <authorList>
            <person name="Won M."/>
            <person name="Kwon S.-W."/>
        </authorList>
    </citation>
    <scope>NUCLEOTIDE SEQUENCE [LARGE SCALE GENOMIC DNA]</scope>
    <source>
        <strain evidence="6 7">KACC 21982</strain>
    </source>
</reference>
<dbReference type="Gene3D" id="3.40.390.10">
    <property type="entry name" value="Collagenase (Catalytic Domain)"/>
    <property type="match status" value="1"/>
</dbReference>
<dbReference type="RefSeq" id="WP_243800334.1">
    <property type="nucleotide sequence ID" value="NZ_CP094669.1"/>
</dbReference>
<name>A0ABY4D0P0_9BACT</name>
<dbReference type="SUPFAM" id="SSF49265">
    <property type="entry name" value="Fibronectin type III"/>
    <property type="match status" value="1"/>
</dbReference>
<dbReference type="InterPro" id="IPR036116">
    <property type="entry name" value="FN3_sf"/>
</dbReference>
<dbReference type="InterPro" id="IPR002884">
    <property type="entry name" value="P_dom"/>
</dbReference>
<evidence type="ECO:0000259" key="5">
    <source>
        <dbReference type="PROSITE" id="PS51829"/>
    </source>
</evidence>
<organism evidence="6 7">
    <name type="scientific">Hymenobacter tibetensis</name>
    <dbReference type="NCBI Taxonomy" id="497967"/>
    <lineage>
        <taxon>Bacteria</taxon>
        <taxon>Pseudomonadati</taxon>
        <taxon>Bacteroidota</taxon>
        <taxon>Cytophagia</taxon>
        <taxon>Cytophagales</taxon>
        <taxon>Hymenobacteraceae</taxon>
        <taxon>Hymenobacter</taxon>
    </lineage>
</organism>
<dbReference type="InterPro" id="IPR024079">
    <property type="entry name" value="MetalloPept_cat_dom_sf"/>
</dbReference>
<dbReference type="NCBIfam" id="TIGR04183">
    <property type="entry name" value="Por_Secre_tail"/>
    <property type="match status" value="1"/>
</dbReference>
<feature type="domain" description="P/Homo B" evidence="5">
    <location>
        <begin position="856"/>
        <end position="1006"/>
    </location>
</feature>
<dbReference type="InterPro" id="IPR026444">
    <property type="entry name" value="Secre_tail"/>
</dbReference>
<dbReference type="Proteomes" id="UP000831113">
    <property type="component" value="Chromosome"/>
</dbReference>
<dbReference type="Gene3D" id="2.60.40.10">
    <property type="entry name" value="Immunoglobulins"/>
    <property type="match status" value="3"/>
</dbReference>
<feature type="chain" id="PRO_5047272329" evidence="3">
    <location>
        <begin position="30"/>
        <end position="1191"/>
    </location>
</feature>
<evidence type="ECO:0000259" key="4">
    <source>
        <dbReference type="PROSITE" id="PS50853"/>
    </source>
</evidence>
<sequence length="1191" mass="123474">MLSPFTFSWRSCKTALLGGLFLTAGAPLAATAQRVLWADATEAMPAAARATTQALSQYRAVSVQLPALRSALANAPAETNLRTSGTVISLPLPNGTSERYRMAQVPVMDPRLAARYPMIKTYVGQSLDDATASVRLDVSPAGFHAMIQGAGRTVYIDPAADGNATQHLVFNKSSMNMSGQSYACFTNEPVSTLPTSAAALIPNGSTLRTYRLAMACTGEYAATKGGTTAGALAAIVTSINRVSGVYEKELAIRFVLIPETDTLIFLDAATDPYTNLSNGATLNTNQTVVDQRIGAANYDIGHIFNTADGGIAGLGVVCRAGNKARGSTGLPNPTGDAFDIDYVAHEIGHQFGGAHTFNGNTGSCAGGNRSANSAYEPGSGTTIMAYAGICGTANNLQPNSDPYFHSQSFDQIVAYVNGLGNCSVNTATGNTAPVVNAGNNYRIPIGTPFTLTGSATDANSDPLTYSWEQFNLGPQGPPTAPVGDAPIFRVFSPVPTPVRTFPRQSDLLANTVTIGEVLPTYSRRLVFRLVARDNRATGGGVDYDSMNVVVSGTAGPFLVTLPNTASASWQAGAPQQVAWDVANTTAAPISAANVDILLSTDGGQTFPTVLLANTPNDGFENVTVPTTVAATTTARIKVQASGNIFFDLSNQNFTIRNSGTPTFFLSTAATQISSICPGASVTVPVTVGAIQGFTGTVALSAANLPAGVTVSYSNNSPVVGDVVQATIATTNAVASGLYTISLSGTSGTQTQTQQLSFQVLPAATAAAVTVAPAAGTRVGPRPRFTWTPVPNATTYELQVASDASFSTILFTQAGINAINFTPASLNLTAGTTYYWRVRGISVCSTAPYSPGVAFQVGALTCSTLAATQVPVVIQAGAASSVTSVLNVQTTEQVGNIRIRNLTLTHPNIGELTVSLTNPAGRTVVLLANACPGTANLNLSLSDDAMAAITCPLAVGATYRPANPLADLLNDPANGNWTLTVADNTPGNGGELTGWSLELCTLGEAPAAPAALTAILGPVVNNSAGVNLIWLDNANNETGYQIERTGANNNTFQLLTTTAPNATFATDQISAANGTYCYRIRAINPVGPSAYSNESCVTVTVLAKQNEALLRGVQVFPNPSTGVFQVNVDNAQRGKITLRVTDALGRTVEQVALNKSGAPLQHSLDLTKLSTGLYQLHLDMPEGTAVVKIMKQ</sequence>
<dbReference type="Pfam" id="PF18962">
    <property type="entry name" value="Por_Secre_tail"/>
    <property type="match status" value="1"/>
</dbReference>
<feature type="domain" description="Fibronectin type-III" evidence="4">
    <location>
        <begin position="1007"/>
        <end position="1102"/>
    </location>
</feature>
<dbReference type="SUPFAM" id="SSF55486">
    <property type="entry name" value="Metalloproteases ('zincins'), catalytic domain"/>
    <property type="match status" value="1"/>
</dbReference>
<dbReference type="Gene3D" id="2.60.120.260">
    <property type="entry name" value="Galactose-binding domain-like"/>
    <property type="match status" value="1"/>
</dbReference>
<dbReference type="InterPro" id="IPR008979">
    <property type="entry name" value="Galactose-bd-like_sf"/>
</dbReference>
<evidence type="ECO:0000313" key="7">
    <source>
        <dbReference type="Proteomes" id="UP000831113"/>
    </source>
</evidence>
<dbReference type="InterPro" id="IPR003961">
    <property type="entry name" value="FN3_dom"/>
</dbReference>
<protein>
    <submittedName>
        <fullName evidence="6">M12 family metallo-peptidase</fullName>
    </submittedName>
</protein>
<dbReference type="SUPFAM" id="SSF49785">
    <property type="entry name" value="Galactose-binding domain-like"/>
    <property type="match status" value="1"/>
</dbReference>
<keyword evidence="3" id="KW-0732">Signal</keyword>
<dbReference type="PROSITE" id="PS50853">
    <property type="entry name" value="FN3"/>
    <property type="match status" value="1"/>
</dbReference>